<dbReference type="InterPro" id="IPR041664">
    <property type="entry name" value="AAA_16"/>
</dbReference>
<dbReference type="RefSeq" id="WP_173153508.1">
    <property type="nucleotide sequence ID" value="NZ_AP022871.1"/>
</dbReference>
<dbReference type="InterPro" id="IPR027417">
    <property type="entry name" value="P-loop_NTPase"/>
</dbReference>
<dbReference type="KEGG" id="psuu:Psuf_005940"/>
<feature type="region of interest" description="Disordered" evidence="1">
    <location>
        <begin position="1"/>
        <end position="34"/>
    </location>
</feature>
<accession>A0A6F8YBE6</accession>
<dbReference type="Proteomes" id="UP000503011">
    <property type="component" value="Chromosome"/>
</dbReference>
<dbReference type="Pfam" id="PF13191">
    <property type="entry name" value="AAA_16"/>
    <property type="match status" value="1"/>
</dbReference>
<evidence type="ECO:0000313" key="4">
    <source>
        <dbReference type="Proteomes" id="UP000503011"/>
    </source>
</evidence>
<feature type="region of interest" description="Disordered" evidence="1">
    <location>
        <begin position="405"/>
        <end position="435"/>
    </location>
</feature>
<evidence type="ECO:0000259" key="2">
    <source>
        <dbReference type="Pfam" id="PF13191"/>
    </source>
</evidence>
<dbReference type="AlphaFoldDB" id="A0A6F8YBE6"/>
<feature type="compositionally biased region" description="Basic residues" evidence="1">
    <location>
        <begin position="8"/>
        <end position="21"/>
    </location>
</feature>
<gene>
    <name evidence="3" type="ORF">Psuf_005940</name>
</gene>
<sequence length="435" mass="46795">MGGTLRGGARRVRAQPHRGRAHRPEPPAPAAGTVRARAALSGPVDPADLVHGIDDGEAARLLDRLAPQFDKVYLDERWSWTLRSEPRREVLSGLAATGRLGAALADAGAVPTDEPGRLLRRIAAGTPVPPDTPAVTAVQALAWAAPLGGRSGDLAEARRRASVQQIADGYSGLLRHGFFGRDGVLARLGAFAGAPVDPSQPVPVLVVTGIGGTGKSTTLAAFLRPYLARQADADPTAPAIVVIDFDRQRFRVDAELELSFEVTRQLGTAHPVAGADFAALRYQARQERHDTGFEVWGPVVTSESSGRDAASFEDDARLLVDMHGLGTRPVLLVLDTFEEWQRDRPYPRIPRAQPWNDPESRVLAWIARLRHLLGLGGLRVVVSGRAELSARERIEVRAVEHLGDLAPPTRRPCSGRTASPRRTPARSPGWSAATR</sequence>
<feature type="domain" description="Orc1-like AAA ATPase" evidence="2">
    <location>
        <begin position="178"/>
        <end position="362"/>
    </location>
</feature>
<dbReference type="SUPFAM" id="SSF52540">
    <property type="entry name" value="P-loop containing nucleoside triphosphate hydrolases"/>
    <property type="match status" value="1"/>
</dbReference>
<proteinExistence type="predicted"/>
<name>A0A6F8YBE6_9ACTN</name>
<reference evidence="3 4" key="2">
    <citation type="submission" date="2020-03" db="EMBL/GenBank/DDBJ databases">
        <authorList>
            <person name="Ichikawa N."/>
            <person name="Kimura A."/>
            <person name="Kitahashi Y."/>
            <person name="Uohara A."/>
        </authorList>
    </citation>
    <scope>NUCLEOTIDE SEQUENCE [LARGE SCALE GENOMIC DNA]</scope>
    <source>
        <strain evidence="3 4">NBRC 105367</strain>
    </source>
</reference>
<keyword evidence="4" id="KW-1185">Reference proteome</keyword>
<protein>
    <recommendedName>
        <fullName evidence="2">Orc1-like AAA ATPase domain-containing protein</fullName>
    </recommendedName>
</protein>
<evidence type="ECO:0000256" key="1">
    <source>
        <dbReference type="SAM" id="MobiDB-lite"/>
    </source>
</evidence>
<evidence type="ECO:0000313" key="3">
    <source>
        <dbReference type="EMBL" id="BCB83281.1"/>
    </source>
</evidence>
<reference evidence="3 4" key="1">
    <citation type="submission" date="2020-03" db="EMBL/GenBank/DDBJ databases">
        <title>Whole genome shotgun sequence of Phytohabitans suffuscus NBRC 105367.</title>
        <authorList>
            <person name="Komaki H."/>
            <person name="Tamura T."/>
        </authorList>
    </citation>
    <scope>NUCLEOTIDE SEQUENCE [LARGE SCALE GENOMIC DNA]</scope>
    <source>
        <strain evidence="3 4">NBRC 105367</strain>
    </source>
</reference>
<organism evidence="3 4">
    <name type="scientific">Phytohabitans suffuscus</name>
    <dbReference type="NCBI Taxonomy" id="624315"/>
    <lineage>
        <taxon>Bacteria</taxon>
        <taxon>Bacillati</taxon>
        <taxon>Actinomycetota</taxon>
        <taxon>Actinomycetes</taxon>
        <taxon>Micromonosporales</taxon>
        <taxon>Micromonosporaceae</taxon>
    </lineage>
</organism>
<dbReference type="EMBL" id="AP022871">
    <property type="protein sequence ID" value="BCB83281.1"/>
    <property type="molecule type" value="Genomic_DNA"/>
</dbReference>